<evidence type="ECO:0000256" key="2">
    <source>
        <dbReference type="ARBA" id="ARBA00006787"/>
    </source>
</evidence>
<sequence length="590" mass="67717">MIPVVRNGPGRFEFSRRSFTHSFDAYGKLCSWKFPGNGTAFFTTKFLKSKFYIDSSNTNDIAPYTIFGAVVPEFSELQKFVALSRGVDNMNVNIVRFYNESNGKFDYVTVSDIWKIHVVDPLSLTTKRSVTANIPKGHQYTGSVKLYTTLSTAHPLPEPGTKYHITYVSEVSLIPGLKNKMILVKIKSAEEREAIAEWEVDRVSYMHSFSVTSNYAVFFAIPYFISISKMIWYMDMFEGLEWFGDRPTLVYVVDLRNGEIRTLKTENMFFLHHVNAFEIGTSKLIVDIATYHSPEFLKVFEMTTLMDPVNRNKFDAHAHLKRYHIDLNANKILVQSFTPPKHIPFATYIDMVTINEHYRFRNNCFVYGAVLNKDNIKFSQIALIKKDLCGRNRDAYWYLPAHYPTEAWFVPSPSSSKEDDGILITPILDGQKKMSYLAILDAKTMNLTHKAYLPTTIPLSFHGRNSPSRIGTKSVEGASIDKGSRKVRKDVAKYHSHYKWLTVKQLHIPVPDSQVEIQDASLERKKGSMAKFILKDEDYSQCLRKNKTVRIPSEKRSSTMVSGLAKFLLNLLKFFSIPFFQLSLISIHMK</sequence>
<gene>
    <name evidence="6" type="ORF">KUTeg_018715</name>
</gene>
<reference evidence="6 7" key="1">
    <citation type="submission" date="2022-12" db="EMBL/GenBank/DDBJ databases">
        <title>Chromosome-level genome of Tegillarca granosa.</title>
        <authorList>
            <person name="Kim J."/>
        </authorList>
    </citation>
    <scope>NUCLEOTIDE SEQUENCE [LARGE SCALE GENOMIC DNA]</scope>
    <source>
        <strain evidence="6">Teg-2019</strain>
        <tissue evidence="6">Adductor muscle</tissue>
    </source>
</reference>
<dbReference type="Pfam" id="PF03055">
    <property type="entry name" value="RPE65"/>
    <property type="match status" value="1"/>
</dbReference>
<dbReference type="InterPro" id="IPR004294">
    <property type="entry name" value="Carotenoid_Oase"/>
</dbReference>
<evidence type="ECO:0000256" key="4">
    <source>
        <dbReference type="ARBA" id="ARBA00023002"/>
    </source>
</evidence>
<keyword evidence="7" id="KW-1185">Reference proteome</keyword>
<dbReference type="PANTHER" id="PTHR10543">
    <property type="entry name" value="BETA-CAROTENE DIOXYGENASE"/>
    <property type="match status" value="1"/>
</dbReference>
<name>A0ABQ9EJN6_TEGGR</name>
<comment type="cofactor">
    <cofactor evidence="1">
        <name>Fe(2+)</name>
        <dbReference type="ChEBI" id="CHEBI:29033"/>
    </cofactor>
</comment>
<accession>A0ABQ9EJN6</accession>
<evidence type="ECO:0000256" key="5">
    <source>
        <dbReference type="ARBA" id="ARBA00023004"/>
    </source>
</evidence>
<evidence type="ECO:0000256" key="1">
    <source>
        <dbReference type="ARBA" id="ARBA00001954"/>
    </source>
</evidence>
<keyword evidence="5" id="KW-0408">Iron</keyword>
<evidence type="ECO:0000313" key="7">
    <source>
        <dbReference type="Proteomes" id="UP001217089"/>
    </source>
</evidence>
<proteinExistence type="inferred from homology"/>
<evidence type="ECO:0000256" key="3">
    <source>
        <dbReference type="ARBA" id="ARBA00022723"/>
    </source>
</evidence>
<keyword evidence="3" id="KW-0479">Metal-binding</keyword>
<evidence type="ECO:0000313" key="6">
    <source>
        <dbReference type="EMBL" id="KAJ8303792.1"/>
    </source>
</evidence>
<comment type="caution">
    <text evidence="6">The sequence shown here is derived from an EMBL/GenBank/DDBJ whole genome shotgun (WGS) entry which is preliminary data.</text>
</comment>
<dbReference type="PANTHER" id="PTHR10543:SF24">
    <property type="entry name" value="CAROTENOID ISOMEROOXYGENASE"/>
    <property type="match status" value="1"/>
</dbReference>
<dbReference type="EMBL" id="JARBDR010000908">
    <property type="protein sequence ID" value="KAJ8303792.1"/>
    <property type="molecule type" value="Genomic_DNA"/>
</dbReference>
<organism evidence="6 7">
    <name type="scientific">Tegillarca granosa</name>
    <name type="common">Malaysian cockle</name>
    <name type="synonym">Anadara granosa</name>
    <dbReference type="NCBI Taxonomy" id="220873"/>
    <lineage>
        <taxon>Eukaryota</taxon>
        <taxon>Metazoa</taxon>
        <taxon>Spiralia</taxon>
        <taxon>Lophotrochozoa</taxon>
        <taxon>Mollusca</taxon>
        <taxon>Bivalvia</taxon>
        <taxon>Autobranchia</taxon>
        <taxon>Pteriomorphia</taxon>
        <taxon>Arcoida</taxon>
        <taxon>Arcoidea</taxon>
        <taxon>Arcidae</taxon>
        <taxon>Tegillarca</taxon>
    </lineage>
</organism>
<protein>
    <submittedName>
        <fullName evidence="6">Uncharacterized protein</fullName>
    </submittedName>
</protein>
<keyword evidence="4" id="KW-0560">Oxidoreductase</keyword>
<dbReference type="Proteomes" id="UP001217089">
    <property type="component" value="Unassembled WGS sequence"/>
</dbReference>
<comment type="similarity">
    <text evidence="2">Belongs to the carotenoid oxygenase family.</text>
</comment>